<dbReference type="STRING" id="151549.A0A4C1YUZ7"/>
<dbReference type="Pfam" id="PF01401">
    <property type="entry name" value="Peptidase_M2"/>
    <property type="match status" value="1"/>
</dbReference>
<dbReference type="PANTHER" id="PTHR10514:SF40">
    <property type="entry name" value="ANGIOTENSIN-CONVERTING ENZYME"/>
    <property type="match status" value="1"/>
</dbReference>
<gene>
    <name evidence="7" type="primary">Ace3</name>
    <name evidence="7" type="ORF">EVAR_58834_1</name>
</gene>
<proteinExistence type="inferred from homology"/>
<evidence type="ECO:0000256" key="5">
    <source>
        <dbReference type="PROSITE-ProRule" id="PRU01355"/>
    </source>
</evidence>
<comment type="caution">
    <text evidence="5">Lacks conserved residue(s) required for the propagation of feature annotation.</text>
</comment>
<dbReference type="InterPro" id="IPR001548">
    <property type="entry name" value="Peptidase_M2"/>
</dbReference>
<keyword evidence="4" id="KW-0325">Glycoprotein</keyword>
<keyword evidence="3" id="KW-1015">Disulfide bond</keyword>
<dbReference type="OrthoDB" id="8182625at2759"/>
<comment type="caution">
    <text evidence="7">The sequence shown here is derived from an EMBL/GenBank/DDBJ whole genome shotgun (WGS) entry which is preliminary data.</text>
</comment>
<dbReference type="PANTHER" id="PTHR10514">
    <property type="entry name" value="ANGIOTENSIN-CONVERTING ENZYME"/>
    <property type="match status" value="1"/>
</dbReference>
<name>A0A4C1YUZ7_EUMVA</name>
<feature type="region of interest" description="Disordered" evidence="6">
    <location>
        <begin position="50"/>
        <end position="79"/>
    </location>
</feature>
<evidence type="ECO:0000256" key="1">
    <source>
        <dbReference type="ARBA" id="ARBA00008139"/>
    </source>
</evidence>
<dbReference type="AlphaFoldDB" id="A0A4C1YUZ7"/>
<evidence type="ECO:0000313" key="7">
    <source>
        <dbReference type="EMBL" id="GBP78783.1"/>
    </source>
</evidence>
<dbReference type="EMBL" id="BGZK01001386">
    <property type="protein sequence ID" value="GBP78783.1"/>
    <property type="molecule type" value="Genomic_DNA"/>
</dbReference>
<evidence type="ECO:0000313" key="8">
    <source>
        <dbReference type="Proteomes" id="UP000299102"/>
    </source>
</evidence>
<dbReference type="SUPFAM" id="SSF55486">
    <property type="entry name" value="Metalloproteases ('zincins'), catalytic domain"/>
    <property type="match status" value="1"/>
</dbReference>
<evidence type="ECO:0000256" key="6">
    <source>
        <dbReference type="SAM" id="MobiDB-lite"/>
    </source>
</evidence>
<dbReference type="GO" id="GO:0005886">
    <property type="term" value="C:plasma membrane"/>
    <property type="evidence" value="ECO:0007669"/>
    <property type="project" value="TreeGrafter"/>
</dbReference>
<evidence type="ECO:0000256" key="3">
    <source>
        <dbReference type="ARBA" id="ARBA00023157"/>
    </source>
</evidence>
<sequence>MSLVGIEFFRSDATIVSPHRECTQSCRIEIFCEHHPAIPNTPRVVRTHRPVGTRRQRVPTPQVRHLPEQRGGKDTDGQRTICKKHEDSGLDYRCLVAILPFGPYNRKVGRAVGDGRVVHLFNRALPSNTPPKERAVVTSLSNIRMFDHSLVDMDIVSELIFSRWRLMERGSSATWSQILQETIGESRLDGEALRDYFRPLEDWLRSENLRTGEYVGWSYDGDYCKFSIETAGLQVYGGFYNAAKNNFDTTSFVTLLLTSALATVVGMRRR</sequence>
<dbReference type="Proteomes" id="UP000299102">
    <property type="component" value="Unassembled WGS sequence"/>
</dbReference>
<dbReference type="GO" id="GO:0008237">
    <property type="term" value="F:metallopeptidase activity"/>
    <property type="evidence" value="ECO:0007669"/>
    <property type="project" value="InterPro"/>
</dbReference>
<organism evidence="7 8">
    <name type="scientific">Eumeta variegata</name>
    <name type="common">Bagworm moth</name>
    <name type="synonym">Eumeta japonica</name>
    <dbReference type="NCBI Taxonomy" id="151549"/>
    <lineage>
        <taxon>Eukaryota</taxon>
        <taxon>Metazoa</taxon>
        <taxon>Ecdysozoa</taxon>
        <taxon>Arthropoda</taxon>
        <taxon>Hexapoda</taxon>
        <taxon>Insecta</taxon>
        <taxon>Pterygota</taxon>
        <taxon>Neoptera</taxon>
        <taxon>Endopterygota</taxon>
        <taxon>Lepidoptera</taxon>
        <taxon>Glossata</taxon>
        <taxon>Ditrysia</taxon>
        <taxon>Tineoidea</taxon>
        <taxon>Psychidae</taxon>
        <taxon>Oiketicinae</taxon>
        <taxon>Eumeta</taxon>
    </lineage>
</organism>
<dbReference type="GO" id="GO:0006508">
    <property type="term" value="P:proteolysis"/>
    <property type="evidence" value="ECO:0007669"/>
    <property type="project" value="InterPro"/>
</dbReference>
<evidence type="ECO:0000256" key="4">
    <source>
        <dbReference type="ARBA" id="ARBA00023180"/>
    </source>
</evidence>
<keyword evidence="8" id="KW-1185">Reference proteome</keyword>
<keyword evidence="2" id="KW-0732">Signal</keyword>
<dbReference type="PROSITE" id="PS52011">
    <property type="entry name" value="PEPTIDASE_M2"/>
    <property type="match status" value="1"/>
</dbReference>
<comment type="similarity">
    <text evidence="1 5">Belongs to the peptidase M2 family.</text>
</comment>
<evidence type="ECO:0000256" key="2">
    <source>
        <dbReference type="ARBA" id="ARBA00022729"/>
    </source>
</evidence>
<dbReference type="GO" id="GO:0008241">
    <property type="term" value="F:peptidyl-dipeptidase activity"/>
    <property type="evidence" value="ECO:0007669"/>
    <property type="project" value="InterPro"/>
</dbReference>
<accession>A0A4C1YUZ7</accession>
<feature type="compositionally biased region" description="Basic and acidic residues" evidence="6">
    <location>
        <begin position="65"/>
        <end position="79"/>
    </location>
</feature>
<protein>
    <submittedName>
        <fullName evidence="7">Angiotensin-converting enzyme-like protein Ace3</fullName>
    </submittedName>
</protein>
<reference evidence="7 8" key="1">
    <citation type="journal article" date="2019" name="Commun. Biol.">
        <title>The bagworm genome reveals a unique fibroin gene that provides high tensile strength.</title>
        <authorList>
            <person name="Kono N."/>
            <person name="Nakamura H."/>
            <person name="Ohtoshi R."/>
            <person name="Tomita M."/>
            <person name="Numata K."/>
            <person name="Arakawa K."/>
        </authorList>
    </citation>
    <scope>NUCLEOTIDE SEQUENCE [LARGE SCALE GENOMIC DNA]</scope>
</reference>